<sequence length="186" mass="19269">MAIDSTSGNAAPPTRANLVSPNVMFIRSVPSKRHQIRGWIIGTLLLALAATAAGEPARPKPAKKHVAAAKQVDSAPPPPPTMTISAISRQAKYLSPFELDYATRLAKSSAATPAVPQAAPDVRPGAPTGPLNQAAQVDSYGLLSSAVHPEVPPLVTVGDWNFSAAAHVPVTHTRDTGAAISAEHPF</sequence>
<accession>A0A5B0H871</accession>
<dbReference type="AlphaFoldDB" id="A0A5B0H871"/>
<gene>
    <name evidence="2" type="ORF">FVF58_15700</name>
</gene>
<reference evidence="2 3" key="1">
    <citation type="submission" date="2019-08" db="EMBL/GenBank/DDBJ databases">
        <title>Paraburkholderia sp. DCY113.</title>
        <authorList>
            <person name="Kang J."/>
        </authorList>
    </citation>
    <scope>NUCLEOTIDE SEQUENCE [LARGE SCALE GENOMIC DNA]</scope>
    <source>
        <strain evidence="2 3">DCY113</strain>
    </source>
</reference>
<comment type="caution">
    <text evidence="2">The sequence shown here is derived from an EMBL/GenBank/DDBJ whole genome shotgun (WGS) entry which is preliminary data.</text>
</comment>
<evidence type="ECO:0000256" key="1">
    <source>
        <dbReference type="SAM" id="MobiDB-lite"/>
    </source>
</evidence>
<name>A0A5B0H871_9BURK</name>
<keyword evidence="3" id="KW-1185">Reference proteome</keyword>
<dbReference type="RefSeq" id="WP_149670812.1">
    <property type="nucleotide sequence ID" value="NZ_VTUZ01000009.1"/>
</dbReference>
<dbReference type="Proteomes" id="UP000325273">
    <property type="component" value="Unassembled WGS sequence"/>
</dbReference>
<organism evidence="2 3">
    <name type="scientific">Paraburkholderia panacisoli</name>
    <dbReference type="NCBI Taxonomy" id="2603818"/>
    <lineage>
        <taxon>Bacteria</taxon>
        <taxon>Pseudomonadati</taxon>
        <taxon>Pseudomonadota</taxon>
        <taxon>Betaproteobacteria</taxon>
        <taxon>Burkholderiales</taxon>
        <taxon>Burkholderiaceae</taxon>
        <taxon>Paraburkholderia</taxon>
    </lineage>
</organism>
<evidence type="ECO:0000313" key="3">
    <source>
        <dbReference type="Proteomes" id="UP000325273"/>
    </source>
</evidence>
<proteinExistence type="predicted"/>
<evidence type="ECO:0000313" key="2">
    <source>
        <dbReference type="EMBL" id="KAA1011379.1"/>
    </source>
</evidence>
<protein>
    <submittedName>
        <fullName evidence="2">Uncharacterized protein</fullName>
    </submittedName>
</protein>
<feature type="region of interest" description="Disordered" evidence="1">
    <location>
        <begin position="112"/>
        <end position="133"/>
    </location>
</feature>
<dbReference type="EMBL" id="VTUZ01000009">
    <property type="protein sequence ID" value="KAA1011379.1"/>
    <property type="molecule type" value="Genomic_DNA"/>
</dbReference>